<name>A0A1F6E7V0_9BACT</name>
<dbReference type="AlphaFoldDB" id="A0A1F6E7V0"/>
<dbReference type="Proteomes" id="UP000176689">
    <property type="component" value="Unassembled WGS sequence"/>
</dbReference>
<proteinExistence type="predicted"/>
<reference evidence="1 2" key="1">
    <citation type="journal article" date="2016" name="Nat. Commun.">
        <title>Thousands of microbial genomes shed light on interconnected biogeochemical processes in an aquifer system.</title>
        <authorList>
            <person name="Anantharaman K."/>
            <person name="Brown C.T."/>
            <person name="Hug L.A."/>
            <person name="Sharon I."/>
            <person name="Castelle C.J."/>
            <person name="Probst A.J."/>
            <person name="Thomas B.C."/>
            <person name="Singh A."/>
            <person name="Wilkins M.J."/>
            <person name="Karaoz U."/>
            <person name="Brodie E.L."/>
            <person name="Williams K.H."/>
            <person name="Hubbard S.S."/>
            <person name="Banfield J.F."/>
        </authorList>
    </citation>
    <scope>NUCLEOTIDE SEQUENCE [LARGE SCALE GENOMIC DNA]</scope>
</reference>
<evidence type="ECO:0000313" key="2">
    <source>
        <dbReference type="Proteomes" id="UP000176689"/>
    </source>
</evidence>
<accession>A0A1F6E7V0</accession>
<dbReference type="EMBL" id="MFLP01000029">
    <property type="protein sequence ID" value="OGG69726.1"/>
    <property type="molecule type" value="Genomic_DNA"/>
</dbReference>
<protein>
    <submittedName>
        <fullName evidence="1">Uncharacterized protein</fullName>
    </submittedName>
</protein>
<evidence type="ECO:0000313" key="1">
    <source>
        <dbReference type="EMBL" id="OGG69726.1"/>
    </source>
</evidence>
<gene>
    <name evidence="1" type="ORF">A3F27_00860</name>
</gene>
<sequence>MRKNPTRKQTRRKKDREYVSLPLVHKTFFPTEQEIISNEKRAGGPINIKAMDFSDLSID</sequence>
<comment type="caution">
    <text evidence="1">The sequence shown here is derived from an EMBL/GenBank/DDBJ whole genome shotgun (WGS) entry which is preliminary data.</text>
</comment>
<organism evidence="1 2">
    <name type="scientific">Candidatus Kaiserbacteria bacterium RIFCSPHIGHO2_12_FULL_53_13</name>
    <dbReference type="NCBI Taxonomy" id="1798502"/>
    <lineage>
        <taxon>Bacteria</taxon>
        <taxon>Candidatus Kaiseribacteriota</taxon>
    </lineage>
</organism>